<dbReference type="PROSITE" id="PS51421">
    <property type="entry name" value="RAS"/>
    <property type="match status" value="1"/>
</dbReference>
<dbReference type="CDD" id="cd01870">
    <property type="entry name" value="RhoA_like"/>
    <property type="match status" value="1"/>
</dbReference>
<dbReference type="Pfam" id="PF14836">
    <property type="entry name" value="Ubiquitin_3"/>
    <property type="match status" value="1"/>
</dbReference>
<dbReference type="PROSITE" id="PS51283">
    <property type="entry name" value="DUSP"/>
    <property type="match status" value="1"/>
</dbReference>
<dbReference type="SMART" id="SM00695">
    <property type="entry name" value="DUSP"/>
    <property type="match status" value="1"/>
</dbReference>
<dbReference type="SUPFAM" id="SSF143791">
    <property type="entry name" value="DUSP-like"/>
    <property type="match status" value="1"/>
</dbReference>
<dbReference type="InterPro" id="IPR035927">
    <property type="entry name" value="DUSP-like_sf"/>
</dbReference>
<dbReference type="SMART" id="SM00175">
    <property type="entry name" value="RAB"/>
    <property type="match status" value="1"/>
</dbReference>
<dbReference type="InterPro" id="IPR027417">
    <property type="entry name" value="P-loop_NTPase"/>
</dbReference>
<keyword evidence="10" id="KW-0788">Thiol protease</keyword>
<dbReference type="InterPro" id="IPR006615">
    <property type="entry name" value="Pept_C19_DUSP"/>
</dbReference>
<dbReference type="Pfam" id="PF00071">
    <property type="entry name" value="Ras"/>
    <property type="match status" value="1"/>
</dbReference>
<dbReference type="Gene3D" id="3.90.70.10">
    <property type="entry name" value="Cysteine proteinases"/>
    <property type="match status" value="1"/>
</dbReference>
<dbReference type="InterPro" id="IPR028135">
    <property type="entry name" value="Ub_USP-typ"/>
</dbReference>
<dbReference type="SMART" id="SM00174">
    <property type="entry name" value="RHO"/>
    <property type="match status" value="1"/>
</dbReference>
<dbReference type="GO" id="GO:0007264">
    <property type="term" value="P:small GTPase-mediated signal transduction"/>
    <property type="evidence" value="ECO:0007669"/>
    <property type="project" value="InterPro"/>
</dbReference>
<dbReference type="Proteomes" id="UP000233556">
    <property type="component" value="Unassembled WGS sequence"/>
</dbReference>
<dbReference type="Gene3D" id="3.10.20.90">
    <property type="entry name" value="Phosphatidylinositol 3-kinase Catalytic Subunit, Chain A, domain 1"/>
    <property type="match status" value="1"/>
</dbReference>
<dbReference type="Gene3D" id="3.30.2230.10">
    <property type="entry name" value="DUSP-like"/>
    <property type="match status" value="1"/>
</dbReference>
<reference evidence="18" key="2">
    <citation type="submission" date="2017-12" db="EMBL/GenBank/DDBJ databases">
        <title>Genome sequence of the Bar-tailed Godwit (Limosa lapponica baueri).</title>
        <authorList>
            <person name="Lima N.C.B."/>
            <person name="Parody-Merino A.M."/>
            <person name="Battley P.F."/>
            <person name="Fidler A.E."/>
            <person name="Prosdocimi F."/>
        </authorList>
    </citation>
    <scope>NUCLEOTIDE SEQUENCE [LARGE SCALE GENOMIC DNA]</scope>
</reference>
<dbReference type="Pfam" id="PF06337">
    <property type="entry name" value="DUSP"/>
    <property type="match status" value="1"/>
</dbReference>
<dbReference type="InterPro" id="IPR001394">
    <property type="entry name" value="Peptidase_C19_UCH"/>
</dbReference>
<dbReference type="EMBL" id="KZ506708">
    <property type="protein sequence ID" value="PKU38578.1"/>
    <property type="molecule type" value="Genomic_DNA"/>
</dbReference>
<dbReference type="EC" id="3.4.19.12" evidence="4"/>
<dbReference type="OrthoDB" id="265776at2759"/>
<evidence type="ECO:0000313" key="18">
    <source>
        <dbReference type="Proteomes" id="UP000233556"/>
    </source>
</evidence>
<keyword evidence="12" id="KW-0472">Membrane</keyword>
<dbReference type="FunFam" id="3.40.50.300:FF:000095">
    <property type="entry name" value="Rho-related GTP-binding protein RhoC"/>
    <property type="match status" value="1"/>
</dbReference>
<dbReference type="InterPro" id="IPR003578">
    <property type="entry name" value="Small_GTPase_Rho"/>
</dbReference>
<dbReference type="InterPro" id="IPR038765">
    <property type="entry name" value="Papain-like_cys_pep_sf"/>
</dbReference>
<dbReference type="Gene3D" id="3.40.50.300">
    <property type="entry name" value="P-loop containing nucleotide triphosphate hydrolases"/>
    <property type="match status" value="1"/>
</dbReference>
<evidence type="ECO:0000313" key="17">
    <source>
        <dbReference type="EMBL" id="PKU38578.1"/>
    </source>
</evidence>
<comment type="similarity">
    <text evidence="3">Belongs to the small GTPase superfamily. Rho family.</text>
</comment>
<organism evidence="17 18">
    <name type="scientific">Limosa lapponica baueri</name>
    <dbReference type="NCBI Taxonomy" id="1758121"/>
    <lineage>
        <taxon>Eukaryota</taxon>
        <taxon>Metazoa</taxon>
        <taxon>Chordata</taxon>
        <taxon>Craniata</taxon>
        <taxon>Vertebrata</taxon>
        <taxon>Euteleostomi</taxon>
        <taxon>Archelosauria</taxon>
        <taxon>Archosauria</taxon>
        <taxon>Dinosauria</taxon>
        <taxon>Saurischia</taxon>
        <taxon>Theropoda</taxon>
        <taxon>Coelurosauria</taxon>
        <taxon>Aves</taxon>
        <taxon>Neognathae</taxon>
        <taxon>Neoaves</taxon>
        <taxon>Charadriiformes</taxon>
        <taxon>Scolopacidae</taxon>
        <taxon>Limosa</taxon>
    </lineage>
</organism>
<evidence type="ECO:0000256" key="14">
    <source>
        <dbReference type="ARBA" id="ARBA00023289"/>
    </source>
</evidence>
<dbReference type="InterPro" id="IPR001806">
    <property type="entry name" value="Small_GTPase"/>
</dbReference>
<dbReference type="GO" id="GO:0016579">
    <property type="term" value="P:protein deubiquitination"/>
    <property type="evidence" value="ECO:0007669"/>
    <property type="project" value="InterPro"/>
</dbReference>
<keyword evidence="9" id="KW-0833">Ubl conjugation pathway</keyword>
<evidence type="ECO:0000256" key="3">
    <source>
        <dbReference type="ARBA" id="ARBA00010142"/>
    </source>
</evidence>
<dbReference type="PROSITE" id="PS51420">
    <property type="entry name" value="RHO"/>
    <property type="match status" value="1"/>
</dbReference>
<dbReference type="InterPro" id="IPR018200">
    <property type="entry name" value="USP_CS"/>
</dbReference>
<dbReference type="PROSITE" id="PS00972">
    <property type="entry name" value="USP_1"/>
    <property type="match status" value="1"/>
</dbReference>
<dbReference type="SUPFAM" id="SSF54001">
    <property type="entry name" value="Cysteine proteinases"/>
    <property type="match status" value="1"/>
</dbReference>
<keyword evidence="14" id="KW-0636">Prenylation</keyword>
<evidence type="ECO:0000256" key="9">
    <source>
        <dbReference type="ARBA" id="ARBA00022786"/>
    </source>
</evidence>
<evidence type="ECO:0000256" key="5">
    <source>
        <dbReference type="ARBA" id="ARBA00022475"/>
    </source>
</evidence>
<evidence type="ECO:0000256" key="6">
    <source>
        <dbReference type="ARBA" id="ARBA00022481"/>
    </source>
</evidence>
<protein>
    <recommendedName>
        <fullName evidence="4">ubiquitinyl hydrolase 1</fullName>
        <ecNumber evidence="4">3.4.19.12</ecNumber>
    </recommendedName>
</protein>
<keyword evidence="18" id="KW-1185">Reference proteome</keyword>
<evidence type="ECO:0000256" key="1">
    <source>
        <dbReference type="ARBA" id="ARBA00000707"/>
    </source>
</evidence>
<accession>A0A2I0TXN5</accession>
<dbReference type="SUPFAM" id="SSF52540">
    <property type="entry name" value="P-loop containing nucleoside triphosphate hydrolases"/>
    <property type="match status" value="1"/>
</dbReference>
<dbReference type="AlphaFoldDB" id="A0A2I0TXN5"/>
<dbReference type="GO" id="GO:0006508">
    <property type="term" value="P:proteolysis"/>
    <property type="evidence" value="ECO:0007669"/>
    <property type="project" value="UniProtKB-KW"/>
</dbReference>
<dbReference type="InterPro" id="IPR028889">
    <property type="entry name" value="USP"/>
</dbReference>
<dbReference type="GO" id="GO:0005525">
    <property type="term" value="F:GTP binding"/>
    <property type="evidence" value="ECO:0007669"/>
    <property type="project" value="UniProtKB-KW"/>
</dbReference>
<evidence type="ECO:0000256" key="10">
    <source>
        <dbReference type="ARBA" id="ARBA00022807"/>
    </source>
</evidence>
<dbReference type="PROSITE" id="PS50235">
    <property type="entry name" value="USP_3"/>
    <property type="match status" value="1"/>
</dbReference>
<dbReference type="PRINTS" id="PR00449">
    <property type="entry name" value="RASTRNSFRMNG"/>
</dbReference>
<dbReference type="SMART" id="SM00173">
    <property type="entry name" value="RAS"/>
    <property type="match status" value="1"/>
</dbReference>
<dbReference type="NCBIfam" id="TIGR00231">
    <property type="entry name" value="small_GTP"/>
    <property type="match status" value="1"/>
</dbReference>
<feature type="domain" description="USP" evidence="15">
    <location>
        <begin position="461"/>
        <end position="692"/>
    </location>
</feature>
<keyword evidence="17" id="KW-0378">Hydrolase</keyword>
<evidence type="ECO:0000256" key="7">
    <source>
        <dbReference type="ARBA" id="ARBA00022670"/>
    </source>
</evidence>
<feature type="domain" description="DUSP" evidence="16">
    <location>
        <begin position="165"/>
        <end position="280"/>
    </location>
</feature>
<dbReference type="PROSITE" id="PS51419">
    <property type="entry name" value="RAB"/>
    <property type="match status" value="1"/>
</dbReference>
<dbReference type="SMART" id="SM00176">
    <property type="entry name" value="RAN"/>
    <property type="match status" value="1"/>
</dbReference>
<evidence type="ECO:0000259" key="16">
    <source>
        <dbReference type="PROSITE" id="PS51283"/>
    </source>
</evidence>
<evidence type="ECO:0000256" key="4">
    <source>
        <dbReference type="ARBA" id="ARBA00012759"/>
    </source>
</evidence>
<reference evidence="18" key="1">
    <citation type="submission" date="2017-11" db="EMBL/GenBank/DDBJ databases">
        <authorList>
            <person name="Lima N.C."/>
            <person name="Parody-Merino A.M."/>
            <person name="Battley P.F."/>
            <person name="Fidler A.E."/>
            <person name="Prosdocimi F."/>
        </authorList>
    </citation>
    <scope>NUCLEOTIDE SEQUENCE [LARGE SCALE GENOMIC DNA]</scope>
</reference>
<dbReference type="GO" id="GO:0003924">
    <property type="term" value="F:GTPase activity"/>
    <property type="evidence" value="ECO:0007669"/>
    <property type="project" value="InterPro"/>
</dbReference>
<name>A0A2I0TXN5_LIMLA</name>
<evidence type="ECO:0000259" key="15">
    <source>
        <dbReference type="PROSITE" id="PS50235"/>
    </source>
</evidence>
<evidence type="ECO:0000256" key="11">
    <source>
        <dbReference type="ARBA" id="ARBA00023134"/>
    </source>
</evidence>
<proteinExistence type="inferred from homology"/>
<keyword evidence="7" id="KW-0645">Protease</keyword>
<evidence type="ECO:0000256" key="12">
    <source>
        <dbReference type="ARBA" id="ARBA00023136"/>
    </source>
</evidence>
<evidence type="ECO:0000256" key="13">
    <source>
        <dbReference type="ARBA" id="ARBA00023288"/>
    </source>
</evidence>
<comment type="subcellular location">
    <subcellularLocation>
        <location evidence="2">Cell membrane</location>
        <topology evidence="2">Lipid-anchor</topology>
    </subcellularLocation>
</comment>
<dbReference type="InterPro" id="IPR005225">
    <property type="entry name" value="Small_GTP-bd"/>
</dbReference>
<keyword evidence="8" id="KW-0547">Nucleotide-binding</keyword>
<dbReference type="PANTHER" id="PTHR24072">
    <property type="entry name" value="RHO FAMILY GTPASE"/>
    <property type="match status" value="1"/>
</dbReference>
<dbReference type="FunFam" id="3.30.2230.10:FF:000003">
    <property type="entry name" value="ubiquitin carboxyl-terminal hydrolase 15 isoform X1"/>
    <property type="match status" value="1"/>
</dbReference>
<evidence type="ECO:0000256" key="2">
    <source>
        <dbReference type="ARBA" id="ARBA00004193"/>
    </source>
</evidence>
<keyword evidence="11" id="KW-0342">GTP-binding</keyword>
<evidence type="ECO:0000256" key="8">
    <source>
        <dbReference type="ARBA" id="ARBA00022741"/>
    </source>
</evidence>
<dbReference type="Pfam" id="PF00443">
    <property type="entry name" value="UCH"/>
    <property type="match status" value="1"/>
</dbReference>
<keyword evidence="13" id="KW-0449">Lipoprotein</keyword>
<gene>
    <name evidence="17" type="ORF">llap_11115</name>
</gene>
<dbReference type="GO" id="GO:0005886">
    <property type="term" value="C:plasma membrane"/>
    <property type="evidence" value="ECO:0007669"/>
    <property type="project" value="UniProtKB-SubCell"/>
</dbReference>
<sequence length="692" mass="78223">MEAMAAIRKKLVIVGDGACGKTCLLIVFSKDQFPEVYVPTVFENYVADIEVDGKQVELALWDTAGQEDYDRLRPLSYPDTDVILMCFSIDSPDSLENIPEKWTPEVKHFCPNVPIILVGNKKDLRNDEHTRRELAKMKQEPVKPEEGRDMANRIGAFGYMECSAKTKDGVREVFEMATRAALQARRGKKKSGYLVDSRWFKQWKKYVGFDSWGVFGAGDPSVFPGPIDNSGLFVDPETQILKEHLIDELDYVLVPTEAWNKLVAWYGCIDGQQPIVRKVVEYGLFVKHYKVEVYLLELKLCESSDPENAISCHFSKADTVATIEKEMRKLFSIPAEKETRLWIRYTTNTYEQLSKLDSTVQDAGLYQGQVVLIEVKNEDGTWPGQHFLAKSSTATSRNFTTSSKSSASSYSPMSATSVITNGDSSNSYGLNSSHLGRGGSGFVCNSYNCRDNASLSQPGLCGLSNLGNTCFMNSALQCLSNTPPLTDYFLEDKYEAEINQNNPLGMRGEIAEAYAELIKQIWSGRQSHVAPRMFKTQVGRFAPQFSGYQQQDSQELLAFLLDGLHEDLNRVKKKPYLELKDANGRPDSEVAKEAWENHRKLRWYMQTHNVDLSRFQSRDFSSNLKDIDVRLRYRVVVPMMGAISDLCESLSKLSGVPAENMVVTDVYNHRFHKIFQMDEGLNPIMPKDDIFV</sequence>
<keyword evidence="5" id="KW-1003">Cell membrane</keyword>
<keyword evidence="6" id="KW-0488">Methylation</keyword>
<comment type="catalytic activity">
    <reaction evidence="1">
        <text>Thiol-dependent hydrolysis of ester, thioester, amide, peptide and isopeptide bonds formed by the C-terminal Gly of ubiquitin (a 76-residue protein attached to proteins as an intracellular targeting signal).</text>
        <dbReference type="EC" id="3.4.19.12"/>
    </reaction>
</comment>
<dbReference type="GO" id="GO:0004843">
    <property type="term" value="F:cysteine-type deubiquitinase activity"/>
    <property type="evidence" value="ECO:0007669"/>
    <property type="project" value="UniProtKB-EC"/>
</dbReference>